<evidence type="ECO:0000256" key="2">
    <source>
        <dbReference type="ARBA" id="ARBA00022705"/>
    </source>
</evidence>
<dbReference type="PANTHER" id="PTHR10302">
    <property type="entry name" value="SINGLE-STRANDED DNA-BINDING PROTEIN"/>
    <property type="match status" value="1"/>
</dbReference>
<comment type="subcellular location">
    <subcellularLocation>
        <location evidence="1">Mitochondrion matrix</location>
        <location evidence="1">Mitochondrion nucleoid</location>
    </subcellularLocation>
</comment>
<keyword evidence="9" id="KW-1185">Reference proteome</keyword>
<dbReference type="PROSITE" id="PS50935">
    <property type="entry name" value="SSB"/>
    <property type="match status" value="1"/>
</dbReference>
<keyword evidence="2" id="KW-0235">DNA replication</keyword>
<dbReference type="Ensembl" id="ENSEBUT00000018233.1">
    <property type="protein sequence ID" value="ENSEBUP00000017656.1"/>
    <property type="gene ID" value="ENSEBUG00000011036.1"/>
</dbReference>
<keyword evidence="3" id="KW-0809">Transit peptide</keyword>
<dbReference type="NCBIfam" id="TIGR00621">
    <property type="entry name" value="ssb"/>
    <property type="match status" value="1"/>
</dbReference>
<dbReference type="GO" id="GO:0006264">
    <property type="term" value="P:mitochondrial DNA replication"/>
    <property type="evidence" value="ECO:0007669"/>
    <property type="project" value="TreeGrafter"/>
</dbReference>
<dbReference type="HAMAP" id="MF_00984">
    <property type="entry name" value="SSB"/>
    <property type="match status" value="1"/>
</dbReference>
<dbReference type="CDD" id="cd04496">
    <property type="entry name" value="SSB_OBF"/>
    <property type="match status" value="1"/>
</dbReference>
<dbReference type="PANTHER" id="PTHR10302:SF0">
    <property type="entry name" value="SINGLE-STRANDED DNA-BINDING PROTEIN, MITOCHONDRIAL"/>
    <property type="match status" value="1"/>
</dbReference>
<dbReference type="GO" id="GO:0042645">
    <property type="term" value="C:mitochondrial nucleoid"/>
    <property type="evidence" value="ECO:0007669"/>
    <property type="project" value="UniProtKB-SubCell"/>
</dbReference>
<reference evidence="8" key="1">
    <citation type="submission" date="2025-08" db="UniProtKB">
        <authorList>
            <consortium name="Ensembl"/>
        </authorList>
    </citation>
    <scope>IDENTIFICATION</scope>
</reference>
<dbReference type="AlphaFoldDB" id="A0A8C4QMF1"/>
<sequence>MKQQQQQQQSCCFRFRFFGFISRADSALPFGLGNKINTERPIEVSSVRTKDNFEMFKRTTLKLSTLMIRMASSESFPYTLEKSMNRVQLLGRVGQDPVMRNLEGRNSVTVFSVATNETWKQAGNDGAGSGEITQKTSWHRISVFRPGLRDLAYQYIKKGSRVYVEGRLDYAEYVDKYSVKRQATNILADHIIFLSDPHKNEEE</sequence>
<evidence type="ECO:0000256" key="5">
    <source>
        <dbReference type="ARBA" id="ARBA00023128"/>
    </source>
</evidence>
<evidence type="ECO:0000256" key="6">
    <source>
        <dbReference type="ARBA" id="ARBA00023271"/>
    </source>
</evidence>
<evidence type="ECO:0000256" key="7">
    <source>
        <dbReference type="PROSITE-ProRule" id="PRU00252"/>
    </source>
</evidence>
<dbReference type="GO" id="GO:0003697">
    <property type="term" value="F:single-stranded DNA binding"/>
    <property type="evidence" value="ECO:0007669"/>
    <property type="project" value="InterPro"/>
</dbReference>
<dbReference type="Pfam" id="PF00436">
    <property type="entry name" value="SSB"/>
    <property type="match status" value="1"/>
</dbReference>
<dbReference type="InterPro" id="IPR000424">
    <property type="entry name" value="Primosome_PriB/ssb"/>
</dbReference>
<protein>
    <submittedName>
        <fullName evidence="8">Single-stranded DNA binding protein 1</fullName>
    </submittedName>
</protein>
<organism evidence="8 9">
    <name type="scientific">Eptatretus burgeri</name>
    <name type="common">Inshore hagfish</name>
    <dbReference type="NCBI Taxonomy" id="7764"/>
    <lineage>
        <taxon>Eukaryota</taxon>
        <taxon>Metazoa</taxon>
        <taxon>Chordata</taxon>
        <taxon>Craniata</taxon>
        <taxon>Vertebrata</taxon>
        <taxon>Cyclostomata</taxon>
        <taxon>Myxini</taxon>
        <taxon>Myxiniformes</taxon>
        <taxon>Myxinidae</taxon>
        <taxon>Eptatretinae</taxon>
        <taxon>Eptatretus</taxon>
    </lineage>
</organism>
<evidence type="ECO:0000256" key="3">
    <source>
        <dbReference type="ARBA" id="ARBA00022946"/>
    </source>
</evidence>
<keyword evidence="6" id="KW-1135">Mitochondrion nucleoid</keyword>
<reference evidence="8" key="2">
    <citation type="submission" date="2025-09" db="UniProtKB">
        <authorList>
            <consortium name="Ensembl"/>
        </authorList>
    </citation>
    <scope>IDENTIFICATION</scope>
</reference>
<name>A0A8C4QMF1_EPTBU</name>
<keyword evidence="5" id="KW-0496">Mitochondrion</keyword>
<keyword evidence="4 7" id="KW-0238">DNA-binding</keyword>
<evidence type="ECO:0000313" key="9">
    <source>
        <dbReference type="Proteomes" id="UP000694388"/>
    </source>
</evidence>
<proteinExistence type="inferred from homology"/>
<evidence type="ECO:0000256" key="1">
    <source>
        <dbReference type="ARBA" id="ARBA00004436"/>
    </source>
</evidence>
<evidence type="ECO:0000313" key="8">
    <source>
        <dbReference type="Ensembl" id="ENSEBUP00000017656.1"/>
    </source>
</evidence>
<dbReference type="FunFam" id="2.40.50.140:FF:000129">
    <property type="entry name" value="Single-stranded DNA-binding protein 1, mitochondrial"/>
    <property type="match status" value="1"/>
</dbReference>
<dbReference type="GeneTree" id="ENSGT00390000002796"/>
<dbReference type="Proteomes" id="UP000694388">
    <property type="component" value="Unplaced"/>
</dbReference>
<dbReference type="InterPro" id="IPR011344">
    <property type="entry name" value="ssDNA-bd"/>
</dbReference>
<dbReference type="SUPFAM" id="SSF50249">
    <property type="entry name" value="Nucleic acid-binding proteins"/>
    <property type="match status" value="1"/>
</dbReference>
<dbReference type="InterPro" id="IPR012340">
    <property type="entry name" value="NA-bd_OB-fold"/>
</dbReference>
<dbReference type="Gene3D" id="2.40.50.140">
    <property type="entry name" value="Nucleic acid-binding proteins"/>
    <property type="match status" value="1"/>
</dbReference>
<evidence type="ECO:0000256" key="4">
    <source>
        <dbReference type="ARBA" id="ARBA00023125"/>
    </source>
</evidence>
<accession>A0A8C4QMF1</accession>